<name>A0A834TQV9_9FABA</name>
<reference evidence="1" key="1">
    <citation type="submission" date="2020-09" db="EMBL/GenBank/DDBJ databases">
        <title>Genome-Enabled Discovery of Anthraquinone Biosynthesis in Senna tora.</title>
        <authorList>
            <person name="Kang S.-H."/>
            <person name="Pandey R.P."/>
            <person name="Lee C.-M."/>
            <person name="Sim J.-S."/>
            <person name="Jeong J.-T."/>
            <person name="Choi B.-S."/>
            <person name="Jung M."/>
            <person name="Ginzburg D."/>
            <person name="Zhao K."/>
            <person name="Won S.Y."/>
            <person name="Oh T.-J."/>
            <person name="Yu Y."/>
            <person name="Kim N.-H."/>
            <person name="Lee O.R."/>
            <person name="Lee T.-H."/>
            <person name="Bashyal P."/>
            <person name="Kim T.-S."/>
            <person name="Lee W.-H."/>
            <person name="Kawkins C."/>
            <person name="Kim C.-K."/>
            <person name="Kim J.S."/>
            <person name="Ahn B.O."/>
            <person name="Rhee S.Y."/>
            <person name="Sohng J.K."/>
        </authorList>
    </citation>
    <scope>NUCLEOTIDE SEQUENCE</scope>
    <source>
        <tissue evidence="1">Leaf</tissue>
    </source>
</reference>
<organism evidence="1 2">
    <name type="scientific">Senna tora</name>
    <dbReference type="NCBI Taxonomy" id="362788"/>
    <lineage>
        <taxon>Eukaryota</taxon>
        <taxon>Viridiplantae</taxon>
        <taxon>Streptophyta</taxon>
        <taxon>Embryophyta</taxon>
        <taxon>Tracheophyta</taxon>
        <taxon>Spermatophyta</taxon>
        <taxon>Magnoliopsida</taxon>
        <taxon>eudicotyledons</taxon>
        <taxon>Gunneridae</taxon>
        <taxon>Pentapetalae</taxon>
        <taxon>rosids</taxon>
        <taxon>fabids</taxon>
        <taxon>Fabales</taxon>
        <taxon>Fabaceae</taxon>
        <taxon>Caesalpinioideae</taxon>
        <taxon>Cassia clade</taxon>
        <taxon>Senna</taxon>
    </lineage>
</organism>
<gene>
    <name evidence="1" type="ORF">G2W53_017867</name>
</gene>
<comment type="caution">
    <text evidence="1">The sequence shown here is derived from an EMBL/GenBank/DDBJ whole genome shotgun (WGS) entry which is preliminary data.</text>
</comment>
<proteinExistence type="predicted"/>
<dbReference type="EMBL" id="JAAIUW010000006">
    <property type="protein sequence ID" value="KAF7826703.1"/>
    <property type="molecule type" value="Genomic_DNA"/>
</dbReference>
<evidence type="ECO:0000313" key="1">
    <source>
        <dbReference type="EMBL" id="KAF7826703.1"/>
    </source>
</evidence>
<dbReference type="AlphaFoldDB" id="A0A834TQV9"/>
<keyword evidence="2" id="KW-1185">Reference proteome</keyword>
<sequence>MQNGEPERLQSNNHLGELSFSFLDEYLEIGGWTMDLFH</sequence>
<accession>A0A834TQV9</accession>
<protein>
    <submittedName>
        <fullName evidence="1">Uncharacterized protein</fullName>
    </submittedName>
</protein>
<evidence type="ECO:0000313" key="2">
    <source>
        <dbReference type="Proteomes" id="UP000634136"/>
    </source>
</evidence>
<dbReference type="Proteomes" id="UP000634136">
    <property type="component" value="Unassembled WGS sequence"/>
</dbReference>